<sequence length="704" mass="78360">MTDGKQDIDTAGKKGDGIGMTLFGLYFVFLFMACVIIGRIVYIQLFYKPESVYMEKFTPASRKVVIEPERGAILSHDGRILAASTPKYQIAMDCTVRKREFAGLSDRNKGERCEAEWMGKARKLAAGLAEIYGDRTAAEYYRMIAEARRNYRQYIRIGGLIDHETLQKVKALPLFEEGPNKGGILIEKFDKRIYPYGSLARRVLGHLDDNNPNNDDVGIEGKYDYELHGTEGIEWLRKTDNREYIRDYDSTFVQVENGSDVRTTLDIDIQDIAEKALKNGIQGQENIDGGCAIVMDVKTGAIKAMVNLTLEADGSARERFNYAIGRADAPGSVFKTATLMTLLEDRKATLDTRVPTFKGKWSYNGVRLPDDPYLKTWKSDDISVREGLEISSNQVFRYLVCTSYDKNPERFVNKLYEYGLGSTFDFDLTGFASPEIPMPGAPNWSGTTLPTIAYGYSIRETPLHIAMFYNAIANKGRLMKPYLVESIEKDGKVEKRIRPQILNGSICSRSTADSLVSALKSVVEEGTGKRLRNAKCEVAGKTGTARILVNFTRNGKQVSAYQDDEGRLKHQGTFVGFFPADDPKYTAIVVVYSKLSKMFFYGGAIPANVFREIVDNIYSLTPGWNGEIRTAGKVPAMAPAKIETGADMLDRVPDIVGLGLKDALYSLENCGYGYEYEGFGHVARQSPAAGTKAGKGTKVRFVLE</sequence>
<dbReference type="Gene3D" id="3.30.10.20">
    <property type="match status" value="1"/>
</dbReference>
<reference evidence="6" key="1">
    <citation type="submission" date="2020-10" db="EMBL/GenBank/DDBJ databases">
        <authorList>
            <person name="Gilroy R."/>
        </authorList>
    </citation>
    <scope>NUCLEOTIDE SEQUENCE</scope>
    <source>
        <strain evidence="6">20514</strain>
    </source>
</reference>
<dbReference type="EMBL" id="JADIMQ010000105">
    <property type="protein sequence ID" value="MBO8449071.1"/>
    <property type="molecule type" value="Genomic_DNA"/>
</dbReference>
<organism evidence="6 7">
    <name type="scientific">Candidatus Cryptobacteroides merdigallinarum</name>
    <dbReference type="NCBI Taxonomy" id="2840770"/>
    <lineage>
        <taxon>Bacteria</taxon>
        <taxon>Pseudomonadati</taxon>
        <taxon>Bacteroidota</taxon>
        <taxon>Bacteroidia</taxon>
        <taxon>Bacteroidales</taxon>
        <taxon>Candidatus Cryptobacteroides</taxon>
    </lineage>
</organism>
<keyword evidence="2" id="KW-0645">Protease</keyword>
<dbReference type="Pfam" id="PF03717">
    <property type="entry name" value="PBP_dimer"/>
    <property type="match status" value="1"/>
</dbReference>
<reference evidence="6" key="2">
    <citation type="journal article" date="2021" name="PeerJ">
        <title>Extensive microbial diversity within the chicken gut microbiome revealed by metagenomics and culture.</title>
        <authorList>
            <person name="Gilroy R."/>
            <person name="Ravi A."/>
            <person name="Getino M."/>
            <person name="Pursley I."/>
            <person name="Horton D.L."/>
            <person name="Alikhan N.F."/>
            <person name="Baker D."/>
            <person name="Gharbi K."/>
            <person name="Hall N."/>
            <person name="Watson M."/>
            <person name="Adriaenssens E.M."/>
            <person name="Foster-Nyarko E."/>
            <person name="Jarju S."/>
            <person name="Secka A."/>
            <person name="Antonio M."/>
            <person name="Oren A."/>
            <person name="Chaudhuri R.R."/>
            <person name="La Ragione R."/>
            <person name="Hildebrand F."/>
            <person name="Pallen M.J."/>
        </authorList>
    </citation>
    <scope>NUCLEOTIDE SEQUENCE</scope>
    <source>
        <strain evidence="6">20514</strain>
    </source>
</reference>
<dbReference type="Proteomes" id="UP000810252">
    <property type="component" value="Unassembled WGS sequence"/>
</dbReference>
<dbReference type="Gene3D" id="3.40.710.10">
    <property type="entry name" value="DD-peptidase/beta-lactamase superfamily"/>
    <property type="match status" value="1"/>
</dbReference>
<dbReference type="InterPro" id="IPR036138">
    <property type="entry name" value="PBP_dimer_sf"/>
</dbReference>
<dbReference type="Pfam" id="PF03793">
    <property type="entry name" value="PASTA"/>
    <property type="match status" value="1"/>
</dbReference>
<dbReference type="Gene3D" id="3.30.450.330">
    <property type="match status" value="1"/>
</dbReference>
<dbReference type="PROSITE" id="PS51178">
    <property type="entry name" value="PASTA"/>
    <property type="match status" value="1"/>
</dbReference>
<evidence type="ECO:0000256" key="3">
    <source>
        <dbReference type="ARBA" id="ARBA00023136"/>
    </source>
</evidence>
<accession>A0A9D9HF39</accession>
<evidence type="ECO:0000256" key="1">
    <source>
        <dbReference type="ARBA" id="ARBA00004370"/>
    </source>
</evidence>
<keyword evidence="3 4" id="KW-0472">Membrane</keyword>
<proteinExistence type="predicted"/>
<keyword evidence="2" id="KW-0378">Hydrolase</keyword>
<name>A0A9D9HF39_9BACT</name>
<dbReference type="AlphaFoldDB" id="A0A9D9HF39"/>
<evidence type="ECO:0000313" key="7">
    <source>
        <dbReference type="Proteomes" id="UP000810252"/>
    </source>
</evidence>
<gene>
    <name evidence="6" type="ORF">IAC29_07370</name>
</gene>
<dbReference type="InterPro" id="IPR001460">
    <property type="entry name" value="PCN-bd_Tpept"/>
</dbReference>
<feature type="domain" description="PASTA" evidence="5">
    <location>
        <begin position="645"/>
        <end position="704"/>
    </location>
</feature>
<dbReference type="SUPFAM" id="SSF56601">
    <property type="entry name" value="beta-lactamase/transpeptidase-like"/>
    <property type="match status" value="1"/>
</dbReference>
<dbReference type="SUPFAM" id="SSF56519">
    <property type="entry name" value="Penicillin binding protein dimerisation domain"/>
    <property type="match status" value="1"/>
</dbReference>
<keyword evidence="4" id="KW-0812">Transmembrane</keyword>
<keyword evidence="4" id="KW-1133">Transmembrane helix</keyword>
<evidence type="ECO:0000313" key="6">
    <source>
        <dbReference type="EMBL" id="MBO8449071.1"/>
    </source>
</evidence>
<dbReference type="InterPro" id="IPR005311">
    <property type="entry name" value="PBP_dimer"/>
</dbReference>
<evidence type="ECO:0000256" key="2">
    <source>
        <dbReference type="ARBA" id="ARBA00022645"/>
    </source>
</evidence>
<dbReference type="GO" id="GO:0071555">
    <property type="term" value="P:cell wall organization"/>
    <property type="evidence" value="ECO:0007669"/>
    <property type="project" value="TreeGrafter"/>
</dbReference>
<dbReference type="SUPFAM" id="SSF54184">
    <property type="entry name" value="Penicillin-binding protein 2x (pbp-2x), c-terminal domain"/>
    <property type="match status" value="1"/>
</dbReference>
<dbReference type="InterPro" id="IPR005543">
    <property type="entry name" value="PASTA_dom"/>
</dbReference>
<dbReference type="CDD" id="cd06575">
    <property type="entry name" value="PASTA_Pbp2x-like_2"/>
    <property type="match status" value="1"/>
</dbReference>
<dbReference type="PANTHER" id="PTHR30627:SF1">
    <property type="entry name" value="PEPTIDOGLYCAN D,D-TRANSPEPTIDASE FTSI"/>
    <property type="match status" value="1"/>
</dbReference>
<dbReference type="Pfam" id="PF00905">
    <property type="entry name" value="Transpeptidase"/>
    <property type="match status" value="1"/>
</dbReference>
<comment type="caution">
    <text evidence="6">The sequence shown here is derived from an EMBL/GenBank/DDBJ whole genome shotgun (WGS) entry which is preliminary data.</text>
</comment>
<evidence type="ECO:0000259" key="5">
    <source>
        <dbReference type="PROSITE" id="PS51178"/>
    </source>
</evidence>
<dbReference type="GO" id="GO:0008658">
    <property type="term" value="F:penicillin binding"/>
    <property type="evidence" value="ECO:0007669"/>
    <property type="project" value="InterPro"/>
</dbReference>
<dbReference type="PROSITE" id="PS51257">
    <property type="entry name" value="PROKAR_LIPOPROTEIN"/>
    <property type="match status" value="1"/>
</dbReference>
<dbReference type="GO" id="GO:0005886">
    <property type="term" value="C:plasma membrane"/>
    <property type="evidence" value="ECO:0007669"/>
    <property type="project" value="TreeGrafter"/>
</dbReference>
<dbReference type="InterPro" id="IPR050515">
    <property type="entry name" value="Beta-lactam/transpept"/>
</dbReference>
<dbReference type="Gene3D" id="3.90.1310.10">
    <property type="entry name" value="Penicillin-binding protein 2a (Domain 2)"/>
    <property type="match status" value="1"/>
</dbReference>
<feature type="transmembrane region" description="Helical" evidence="4">
    <location>
        <begin position="23"/>
        <end position="47"/>
    </location>
</feature>
<protein>
    <submittedName>
        <fullName evidence="6">Transpeptidase family protein</fullName>
    </submittedName>
</protein>
<comment type="subcellular location">
    <subcellularLocation>
        <location evidence="1">Membrane</location>
    </subcellularLocation>
</comment>
<keyword evidence="2" id="KW-0121">Carboxypeptidase</keyword>
<dbReference type="GO" id="GO:0004180">
    <property type="term" value="F:carboxypeptidase activity"/>
    <property type="evidence" value="ECO:0007669"/>
    <property type="project" value="UniProtKB-KW"/>
</dbReference>
<dbReference type="InterPro" id="IPR012338">
    <property type="entry name" value="Beta-lactam/transpept-like"/>
</dbReference>
<evidence type="ECO:0000256" key="4">
    <source>
        <dbReference type="SAM" id="Phobius"/>
    </source>
</evidence>
<dbReference type="PANTHER" id="PTHR30627">
    <property type="entry name" value="PEPTIDOGLYCAN D,D-TRANSPEPTIDASE"/>
    <property type="match status" value="1"/>
</dbReference>